<organism evidence="3 4">
    <name type="scientific">Actinoplanes sandaracinus</name>
    <dbReference type="NCBI Taxonomy" id="3045177"/>
    <lineage>
        <taxon>Bacteria</taxon>
        <taxon>Bacillati</taxon>
        <taxon>Actinomycetota</taxon>
        <taxon>Actinomycetes</taxon>
        <taxon>Micromonosporales</taxon>
        <taxon>Micromonosporaceae</taxon>
        <taxon>Actinoplanes</taxon>
    </lineage>
</organism>
<gene>
    <name evidence="3" type="ORF">QLQ12_36555</name>
</gene>
<feature type="region of interest" description="Disordered" evidence="1">
    <location>
        <begin position="156"/>
        <end position="248"/>
    </location>
</feature>
<evidence type="ECO:0000313" key="3">
    <source>
        <dbReference type="EMBL" id="MDI6104118.1"/>
    </source>
</evidence>
<reference evidence="3 4" key="1">
    <citation type="submission" date="2023-05" db="EMBL/GenBank/DDBJ databases">
        <title>Actinoplanes sp. NEAU-A12 genome sequencing.</title>
        <authorList>
            <person name="Wang Z.-S."/>
        </authorList>
    </citation>
    <scope>NUCLEOTIDE SEQUENCE [LARGE SCALE GENOMIC DNA]</scope>
    <source>
        <strain evidence="3 4">NEAU-A12</strain>
    </source>
</reference>
<evidence type="ECO:0000256" key="1">
    <source>
        <dbReference type="SAM" id="MobiDB-lite"/>
    </source>
</evidence>
<proteinExistence type="predicted"/>
<feature type="domain" description="eCIS core" evidence="2">
    <location>
        <begin position="55"/>
        <end position="133"/>
    </location>
</feature>
<dbReference type="EMBL" id="JASCTH010000030">
    <property type="protein sequence ID" value="MDI6104118.1"/>
    <property type="molecule type" value="Genomic_DNA"/>
</dbReference>
<accession>A0ABT6WWJ3</accession>
<feature type="compositionally biased region" description="Low complexity" evidence="1">
    <location>
        <begin position="201"/>
        <end position="217"/>
    </location>
</feature>
<comment type="caution">
    <text evidence="3">The sequence shown here is derived from an EMBL/GenBank/DDBJ whole genome shotgun (WGS) entry which is preliminary data.</text>
</comment>
<protein>
    <submittedName>
        <fullName evidence="3">DUF4157 domain-containing protein</fullName>
    </submittedName>
</protein>
<dbReference type="InterPro" id="IPR025295">
    <property type="entry name" value="eCIS_core_dom"/>
</dbReference>
<sequence length="1620" mass="171725">MSTAVARNAATPATGRRTAEVKPAPARRPSGPPAVAAGGNHRHAGPLPGDGPGRPLPEAVRRKVAPVVGARAADAARVHTDEAAEAFAAGHEAYAVTVGTEIYFAAGQFRPGTRDGDWIIAHEVAHVAQAQHGMLDRPAFLAVTPAGPSILETTADRAADRAVDGVADEDVVTEPRPEPESEPEERPGELAPGGKVRAPGEEAVSDAAPAPPAVVEAGTADAGPAARPDVPLMPEPAAGLSAGEQSRLTGVRRRAAAASTTTTAVPAAGENVTAGQAAVQEPQVESDARAARKLVEDIAAKEKPSVDVVELCDRIRRLIASKRPADEEGVIDSRPVEVADQAGRGVQSGVQRNVDATKASYGPLDTAPQGPAPPAAPGVEPIPGAAPVPPLAAGAATPDPVPADQVSLDQDTSAMSAQAQNAGLEKDAAKLVTGGPVAEARAAQGELSTLAAGGPAEALKHQRVALAKSDEDLAALQAKAVASLHAARTEHAGGVQGQQDRLKESGEALRTRLSKRAEDIYSGAQTRVQELLSAVPGTAMGKWTAGLPPLTEKFNSDLKIVTGQVAERHEGVGGFFVSGWDAVAGLPDWVTRAYADAEKNFGDGVCTLILDISSYVNGIIKIADEIIVTARTGITAVFTTDLPAEEQEWAAQQLKGFGQKLDALHDQAEATRTAFNQELIENAGNAVQAAREKIQQLRKAARGLWGRFLDAVGRFLDDPVKFIIDGLLEILGISPPAFWAVLEKIKQVARDIVDAPLAFANNLMGGIAAGFQLFFDNIGKHLITGLLEWLLSGLKREGMSIEIPKELSLRNVVVFCLQLLGISWARIRKLLVEQLGEKPVAIIEKTAGAIYTLATKGIGGIIEDIEKTLEPKTIIDAIIDAAIRFISETLIVKVAQRIILMLNPAGAILAALEAIYRVLKWVFTNAAKIFHLVEAIVNGLADVISGNVAGVAKTVEKALAMLVAPVIDFLADYLGLGGLPAKVATAVKGLQGWVEGALRRVVTWLVDMGRKLLAKLGIKGKDDKTPAGDTAVGLRVPFEGGGEAHELFIAVTGANATVMMRSEVTTVEQWLKDRAAQLGHAKTAPKIKAEAPALIAEARKIAGLTDAQADKVVAEVGTAATKPAAAPPPEKIAKDQETVVREERELAAVLKRIADLYGLAGPVVVRTVLPQSPVRLEPRLPRQLVTDLAEGAATGIFSDSRQDDTLIGHLLAKYPENFKDGTLQLPPPPPGDLQSARNLRNLAQRAGAAAFVRRVVLRSDPTGFALDAGYDVMSTGLITGPALRGPRQRIEAFKAVAKVAPTSAKGRFKPIKDTTAAAYPLSSEEPFDAEKYEKHFAEAEKLNREDVNLDLDDWFAQGAAGGIAQVSPEGANLYVVVQGGVYEDLVADTEADVVDPLLEAAVRDAPGVLNFMTRMASDGEVGSLGWDRFALIWKEDPASREWLIRRFRGAHRGMHEWIPSDYVPSTIALAQSAANFLDGVKWIELHHALRTETSWLIFDTRYWAKERLGPEELWVPQGHSGAVYIGGRPRTEYQEDFHNALRAAFDSSTGIHSCIELLYGVFLDWIWDGSGVLVPLHPGLHTKGGRVLDPAKLAAEQAGNFENVKGDFRTIRDRFGSAAT</sequence>
<feature type="compositionally biased region" description="Basic and acidic residues" evidence="1">
    <location>
        <begin position="173"/>
        <end position="188"/>
    </location>
</feature>
<evidence type="ECO:0000259" key="2">
    <source>
        <dbReference type="Pfam" id="PF13699"/>
    </source>
</evidence>
<name>A0ABT6WWJ3_9ACTN</name>
<keyword evidence="4" id="KW-1185">Reference proteome</keyword>
<dbReference type="RefSeq" id="WP_282765403.1">
    <property type="nucleotide sequence ID" value="NZ_JASCTH010000030.1"/>
</dbReference>
<feature type="compositionally biased region" description="Low complexity" evidence="1">
    <location>
        <begin position="23"/>
        <end position="39"/>
    </location>
</feature>
<feature type="compositionally biased region" description="Polar residues" evidence="1">
    <location>
        <begin position="407"/>
        <end position="421"/>
    </location>
</feature>
<evidence type="ECO:0000313" key="4">
    <source>
        <dbReference type="Proteomes" id="UP001241758"/>
    </source>
</evidence>
<dbReference type="Pfam" id="PF13699">
    <property type="entry name" value="eCIS_core"/>
    <property type="match status" value="1"/>
</dbReference>
<dbReference type="Proteomes" id="UP001241758">
    <property type="component" value="Unassembled WGS sequence"/>
</dbReference>
<feature type="region of interest" description="Disordered" evidence="1">
    <location>
        <begin position="324"/>
        <end position="421"/>
    </location>
</feature>
<feature type="region of interest" description="Disordered" evidence="1">
    <location>
        <begin position="1"/>
        <end position="57"/>
    </location>
</feature>